<dbReference type="AlphaFoldDB" id="A0A562JGX5"/>
<dbReference type="Pfam" id="PF02308">
    <property type="entry name" value="MgtC"/>
    <property type="match status" value="1"/>
</dbReference>
<feature type="transmembrane region" description="Helical" evidence="7">
    <location>
        <begin position="12"/>
        <end position="29"/>
    </location>
</feature>
<accession>A0A562JGX5</accession>
<keyword evidence="4 7" id="KW-0812">Transmembrane</keyword>
<protein>
    <submittedName>
        <fullName evidence="9">Putative Mg2+ transporter-C (MgtC) family protein</fullName>
    </submittedName>
</protein>
<evidence type="ECO:0000256" key="3">
    <source>
        <dbReference type="ARBA" id="ARBA00022475"/>
    </source>
</evidence>
<evidence type="ECO:0000256" key="2">
    <source>
        <dbReference type="ARBA" id="ARBA00009298"/>
    </source>
</evidence>
<evidence type="ECO:0000256" key="6">
    <source>
        <dbReference type="ARBA" id="ARBA00023136"/>
    </source>
</evidence>
<proteinExistence type="inferred from homology"/>
<keyword evidence="10" id="KW-1185">Reference proteome</keyword>
<comment type="subcellular location">
    <subcellularLocation>
        <location evidence="1">Cell membrane</location>
        <topology evidence="1">Multi-pass membrane protein</topology>
    </subcellularLocation>
</comment>
<dbReference type="Proteomes" id="UP000315343">
    <property type="component" value="Unassembled WGS sequence"/>
</dbReference>
<evidence type="ECO:0000259" key="8">
    <source>
        <dbReference type="Pfam" id="PF02308"/>
    </source>
</evidence>
<dbReference type="InterPro" id="IPR049177">
    <property type="entry name" value="MgtC_SapB_SrpB_YhiD_N"/>
</dbReference>
<feature type="transmembrane region" description="Helical" evidence="7">
    <location>
        <begin position="41"/>
        <end position="59"/>
    </location>
</feature>
<keyword evidence="6 7" id="KW-0472">Membrane</keyword>
<dbReference type="GO" id="GO:0005886">
    <property type="term" value="C:plasma membrane"/>
    <property type="evidence" value="ECO:0007669"/>
    <property type="project" value="UniProtKB-SubCell"/>
</dbReference>
<dbReference type="PRINTS" id="PR01837">
    <property type="entry name" value="MGTCSAPBPROT"/>
</dbReference>
<comment type="similarity">
    <text evidence="2">Belongs to the MgtC/SapB family.</text>
</comment>
<keyword evidence="5 7" id="KW-1133">Transmembrane helix</keyword>
<evidence type="ECO:0000256" key="5">
    <source>
        <dbReference type="ARBA" id="ARBA00022989"/>
    </source>
</evidence>
<name>A0A562JGX5_9FIRM</name>
<evidence type="ECO:0000256" key="1">
    <source>
        <dbReference type="ARBA" id="ARBA00004651"/>
    </source>
</evidence>
<feature type="domain" description="MgtC/SapB/SrpB/YhiD N-terminal" evidence="8">
    <location>
        <begin position="17"/>
        <end position="141"/>
    </location>
</feature>
<evidence type="ECO:0000313" key="9">
    <source>
        <dbReference type="EMBL" id="TWH82331.1"/>
    </source>
</evidence>
<gene>
    <name evidence="9" type="ORF">LY60_00629</name>
</gene>
<dbReference type="EMBL" id="VLKH01000002">
    <property type="protein sequence ID" value="TWH82331.1"/>
    <property type="molecule type" value="Genomic_DNA"/>
</dbReference>
<comment type="caution">
    <text evidence="9">The sequence shown here is derived from an EMBL/GenBank/DDBJ whole genome shotgun (WGS) entry which is preliminary data.</text>
</comment>
<sequence>MEMLHELNIVSISFRVFLSLIFGGIIGLERSRKSRPAGFRTYMIVSLSSTLVMMTNQYMFIHYEGTDIARLGAQVISGIGFLGAGAIIVTSRSQVKGLTTAAGLWASACLGLAIGIGFYDGALIVAISVFLVITVFKKLDNYLTSTNKAITVYTSFSSVESFDKFILYCYKSKYKVRDIEITKNPHLNEAAVVAILQLEADKRLNHVETLQHLSSFDGLIHIEEL</sequence>
<dbReference type="InterPro" id="IPR003416">
    <property type="entry name" value="MgtC/SapB/SrpB/YhiD_fam"/>
</dbReference>
<reference evidence="9 10" key="1">
    <citation type="submission" date="2019-07" db="EMBL/GenBank/DDBJ databases">
        <title>Genomic Encyclopedia of Type Strains, Phase I: the one thousand microbial genomes (KMG-I) project.</title>
        <authorList>
            <person name="Kyrpides N."/>
        </authorList>
    </citation>
    <scope>NUCLEOTIDE SEQUENCE [LARGE SCALE GENOMIC DNA]</scope>
    <source>
        <strain evidence="9 10">DSM 13558</strain>
    </source>
</reference>
<dbReference type="RefSeq" id="WP_145079858.1">
    <property type="nucleotide sequence ID" value="NZ_DAMBUX010000001.1"/>
</dbReference>
<organism evidence="9 10">
    <name type="scientific">Sedimentibacter saalensis</name>
    <dbReference type="NCBI Taxonomy" id="130788"/>
    <lineage>
        <taxon>Bacteria</taxon>
        <taxon>Bacillati</taxon>
        <taxon>Bacillota</taxon>
        <taxon>Tissierellia</taxon>
        <taxon>Sedimentibacter</taxon>
    </lineage>
</organism>
<evidence type="ECO:0000313" key="10">
    <source>
        <dbReference type="Proteomes" id="UP000315343"/>
    </source>
</evidence>
<dbReference type="PANTHER" id="PTHR33778:SF1">
    <property type="entry name" value="MAGNESIUM TRANSPORTER YHID-RELATED"/>
    <property type="match status" value="1"/>
</dbReference>
<dbReference type="PANTHER" id="PTHR33778">
    <property type="entry name" value="PROTEIN MGTC"/>
    <property type="match status" value="1"/>
</dbReference>
<dbReference type="OrthoDB" id="9811198at2"/>
<keyword evidence="3" id="KW-1003">Cell membrane</keyword>
<feature type="transmembrane region" description="Helical" evidence="7">
    <location>
        <begin position="71"/>
        <end position="90"/>
    </location>
</feature>
<evidence type="ECO:0000256" key="4">
    <source>
        <dbReference type="ARBA" id="ARBA00022692"/>
    </source>
</evidence>
<evidence type="ECO:0000256" key="7">
    <source>
        <dbReference type="SAM" id="Phobius"/>
    </source>
</evidence>